<feature type="non-terminal residue" evidence="14">
    <location>
        <position position="1"/>
    </location>
</feature>
<comment type="caution">
    <text evidence="14">The sequence shown here is derived from an EMBL/GenBank/DDBJ whole genome shotgun (WGS) entry which is preliminary data.</text>
</comment>
<sequence>GVDYNLLDAVKKLAQEKSISTAKFLKKVGFSELSESRGESAFVWQQGGLYMAAILECLGTKNLVADEMYKITGKTYYDVIAQDTVATAINDLTALGAKPLTLHAFWGLWNDDWLLDKKRTEDFVKGWERACALAGVTWGGGETPSLTNVVAKGAVVLAASAVGIIKPKSRLMRGNKIKVGDRIVFLKSTGLNANGISLARAVAKKLPKGYATKLPSGKMYGEAVLTKTNIYAKIIQELLDGDVDIHYISNITGHGLRKIMRARQDYTYVVEKTFEPQEVFFFIQKHANLSDFEMYQTFNMGSDYALFLPAGHVKKAQEIVKKNGFKSLDAGYVRKGKRQVIIEPKNLTFKSKTLDLR</sequence>
<evidence type="ECO:0000256" key="4">
    <source>
        <dbReference type="ARBA" id="ARBA00020367"/>
    </source>
</evidence>
<dbReference type="AlphaFoldDB" id="A0A1G1WCU0"/>
<keyword evidence="7" id="KW-0067">ATP-binding</keyword>
<evidence type="ECO:0000256" key="9">
    <source>
        <dbReference type="ARBA" id="ARBA00032931"/>
    </source>
</evidence>
<dbReference type="GO" id="GO:0046084">
    <property type="term" value="P:adenine biosynthetic process"/>
    <property type="evidence" value="ECO:0007669"/>
    <property type="project" value="TreeGrafter"/>
</dbReference>
<feature type="domain" description="PurM-like N-terminal" evidence="12">
    <location>
        <begin position="47"/>
        <end position="165"/>
    </location>
</feature>
<evidence type="ECO:0000256" key="6">
    <source>
        <dbReference type="ARBA" id="ARBA00022741"/>
    </source>
</evidence>
<evidence type="ECO:0000256" key="5">
    <source>
        <dbReference type="ARBA" id="ARBA00022598"/>
    </source>
</evidence>
<evidence type="ECO:0000256" key="8">
    <source>
        <dbReference type="ARBA" id="ARBA00031908"/>
    </source>
</evidence>
<comment type="catalytic activity">
    <reaction evidence="11">
        <text>2-formamido-N(1)-(5-O-phospho-beta-D-ribosyl)acetamidine + ATP = 5-amino-1-(5-phospho-beta-D-ribosyl)imidazole + ADP + phosphate + H(+)</text>
        <dbReference type="Rhea" id="RHEA:23032"/>
        <dbReference type="ChEBI" id="CHEBI:15378"/>
        <dbReference type="ChEBI" id="CHEBI:30616"/>
        <dbReference type="ChEBI" id="CHEBI:43474"/>
        <dbReference type="ChEBI" id="CHEBI:137981"/>
        <dbReference type="ChEBI" id="CHEBI:147287"/>
        <dbReference type="ChEBI" id="CHEBI:456216"/>
        <dbReference type="EC" id="6.3.3.1"/>
    </reaction>
</comment>
<dbReference type="UniPathway" id="UPA00074">
    <property type="reaction ID" value="UER00129"/>
</dbReference>
<evidence type="ECO:0000256" key="1">
    <source>
        <dbReference type="ARBA" id="ARBA00004686"/>
    </source>
</evidence>
<evidence type="ECO:0000313" key="14">
    <source>
        <dbReference type="EMBL" id="OGY25107.1"/>
    </source>
</evidence>
<keyword evidence="6" id="KW-0547">Nucleotide-binding</keyword>
<dbReference type="InterPro" id="IPR004733">
    <property type="entry name" value="PurM_cligase"/>
</dbReference>
<keyword evidence="5" id="KW-0436">Ligase</keyword>
<reference evidence="14 15" key="1">
    <citation type="journal article" date="2016" name="Nat. Commun.">
        <title>Thousands of microbial genomes shed light on interconnected biogeochemical processes in an aquifer system.</title>
        <authorList>
            <person name="Anantharaman K."/>
            <person name="Brown C.T."/>
            <person name="Hug L.A."/>
            <person name="Sharon I."/>
            <person name="Castelle C.J."/>
            <person name="Probst A.J."/>
            <person name="Thomas B.C."/>
            <person name="Singh A."/>
            <person name="Wilkins M.J."/>
            <person name="Karaoz U."/>
            <person name="Brodie E.L."/>
            <person name="Williams K.H."/>
            <person name="Hubbard S.S."/>
            <person name="Banfield J.F."/>
        </authorList>
    </citation>
    <scope>NUCLEOTIDE SEQUENCE [LARGE SCALE GENOMIC DNA]</scope>
</reference>
<dbReference type="GO" id="GO:0005524">
    <property type="term" value="F:ATP binding"/>
    <property type="evidence" value="ECO:0007669"/>
    <property type="project" value="UniProtKB-KW"/>
</dbReference>
<evidence type="ECO:0000256" key="3">
    <source>
        <dbReference type="ARBA" id="ARBA00013047"/>
    </source>
</evidence>
<gene>
    <name evidence="14" type="ORF">A2Y57_00555</name>
</gene>
<dbReference type="Gene3D" id="3.30.1330.10">
    <property type="entry name" value="PurM-like, N-terminal domain"/>
    <property type="match status" value="1"/>
</dbReference>
<evidence type="ECO:0000256" key="10">
    <source>
        <dbReference type="ARBA" id="ARBA00033093"/>
    </source>
</evidence>
<feature type="domain" description="PurM-like C-terminal" evidence="13">
    <location>
        <begin position="178"/>
        <end position="341"/>
    </location>
</feature>
<organism evidence="14 15">
    <name type="scientific">Candidatus Woykebacteria bacterium RBG_13_40_7b</name>
    <dbReference type="NCBI Taxonomy" id="1802594"/>
    <lineage>
        <taxon>Bacteria</taxon>
        <taxon>Candidatus Woykeibacteriota</taxon>
    </lineage>
</organism>
<protein>
    <recommendedName>
        <fullName evidence="4">Phosphoribosylformylglycinamidine cyclo-ligase</fullName>
        <ecNumber evidence="3">6.3.3.1</ecNumber>
    </recommendedName>
    <alternativeName>
        <fullName evidence="9">AIR synthase</fullName>
    </alternativeName>
    <alternativeName>
        <fullName evidence="10">AIRS</fullName>
    </alternativeName>
    <alternativeName>
        <fullName evidence="8">Phosphoribosyl-aminoimidazole synthetase</fullName>
    </alternativeName>
</protein>
<evidence type="ECO:0000256" key="7">
    <source>
        <dbReference type="ARBA" id="ARBA00022840"/>
    </source>
</evidence>
<dbReference type="Gene3D" id="3.90.650.10">
    <property type="entry name" value="PurM-like C-terminal domain"/>
    <property type="match status" value="1"/>
</dbReference>
<dbReference type="InterPro" id="IPR036921">
    <property type="entry name" value="PurM-like_N_sf"/>
</dbReference>
<dbReference type="Pfam" id="PF02769">
    <property type="entry name" value="AIRS_C"/>
    <property type="match status" value="1"/>
</dbReference>
<comment type="similarity">
    <text evidence="2">Belongs to the AIR synthase family.</text>
</comment>
<name>A0A1G1WCU0_9BACT</name>
<comment type="pathway">
    <text evidence="1">Purine metabolism; IMP biosynthesis via de novo pathway; 5-amino-1-(5-phospho-D-ribosyl)imidazole from N(2)-formyl-N(1)-(5-phospho-D-ribosyl)glycinamide: step 2/2.</text>
</comment>
<evidence type="ECO:0000259" key="13">
    <source>
        <dbReference type="Pfam" id="PF02769"/>
    </source>
</evidence>
<dbReference type="SUPFAM" id="SSF55326">
    <property type="entry name" value="PurM N-terminal domain-like"/>
    <property type="match status" value="1"/>
</dbReference>
<dbReference type="PANTHER" id="PTHR10520">
    <property type="entry name" value="TRIFUNCTIONAL PURINE BIOSYNTHETIC PROTEIN ADENOSINE-3-RELATED"/>
    <property type="match status" value="1"/>
</dbReference>
<evidence type="ECO:0000313" key="15">
    <source>
        <dbReference type="Proteomes" id="UP000177103"/>
    </source>
</evidence>
<dbReference type="EC" id="6.3.3.1" evidence="3"/>
<dbReference type="SUPFAM" id="SSF56042">
    <property type="entry name" value="PurM C-terminal domain-like"/>
    <property type="match status" value="1"/>
</dbReference>
<dbReference type="Proteomes" id="UP000177103">
    <property type="component" value="Unassembled WGS sequence"/>
</dbReference>
<dbReference type="GO" id="GO:0005829">
    <property type="term" value="C:cytosol"/>
    <property type="evidence" value="ECO:0007669"/>
    <property type="project" value="TreeGrafter"/>
</dbReference>
<dbReference type="InterPro" id="IPR016188">
    <property type="entry name" value="PurM-like_N"/>
</dbReference>
<dbReference type="InterPro" id="IPR010918">
    <property type="entry name" value="PurM-like_C_dom"/>
</dbReference>
<dbReference type="GO" id="GO:0006189">
    <property type="term" value="P:'de novo' IMP biosynthetic process"/>
    <property type="evidence" value="ECO:0007669"/>
    <property type="project" value="UniProtKB-UniPathway"/>
</dbReference>
<dbReference type="Pfam" id="PF00586">
    <property type="entry name" value="AIRS"/>
    <property type="match status" value="1"/>
</dbReference>
<accession>A0A1G1WCU0</accession>
<evidence type="ECO:0000256" key="11">
    <source>
        <dbReference type="ARBA" id="ARBA00049057"/>
    </source>
</evidence>
<dbReference type="GO" id="GO:0004637">
    <property type="term" value="F:phosphoribosylamine-glycine ligase activity"/>
    <property type="evidence" value="ECO:0007669"/>
    <property type="project" value="TreeGrafter"/>
</dbReference>
<dbReference type="EMBL" id="MHCQ01000002">
    <property type="protein sequence ID" value="OGY25107.1"/>
    <property type="molecule type" value="Genomic_DNA"/>
</dbReference>
<evidence type="ECO:0000259" key="12">
    <source>
        <dbReference type="Pfam" id="PF00586"/>
    </source>
</evidence>
<dbReference type="GO" id="GO:0004641">
    <property type="term" value="F:phosphoribosylformylglycinamidine cyclo-ligase activity"/>
    <property type="evidence" value="ECO:0007669"/>
    <property type="project" value="UniProtKB-EC"/>
</dbReference>
<dbReference type="InterPro" id="IPR036676">
    <property type="entry name" value="PurM-like_C_sf"/>
</dbReference>
<proteinExistence type="inferred from homology"/>
<evidence type="ECO:0000256" key="2">
    <source>
        <dbReference type="ARBA" id="ARBA00010280"/>
    </source>
</evidence>
<dbReference type="PANTHER" id="PTHR10520:SF12">
    <property type="entry name" value="TRIFUNCTIONAL PURINE BIOSYNTHETIC PROTEIN ADENOSINE-3"/>
    <property type="match status" value="1"/>
</dbReference>